<proteinExistence type="predicted"/>
<evidence type="ECO:0000313" key="2">
    <source>
        <dbReference type="EMBL" id="KAF5802719.1"/>
    </source>
</evidence>
<dbReference type="Gramene" id="mRNA:HanXRQr2_Chr06g0262861">
    <property type="protein sequence ID" value="CDS:HanXRQr2_Chr06g0262861.1"/>
    <property type="gene ID" value="HanXRQr2_Chr06g0262861"/>
</dbReference>
<evidence type="ECO:0000313" key="3">
    <source>
        <dbReference type="Proteomes" id="UP000215914"/>
    </source>
</evidence>
<accession>A0A9K3ITA7</accession>
<dbReference type="Proteomes" id="UP000215914">
    <property type="component" value="Unassembled WGS sequence"/>
</dbReference>
<reference evidence="2" key="2">
    <citation type="submission" date="2020-06" db="EMBL/GenBank/DDBJ databases">
        <title>Helianthus annuus Genome sequencing and assembly Release 2.</title>
        <authorList>
            <person name="Gouzy J."/>
            <person name="Langlade N."/>
            <person name="Munos S."/>
        </authorList>
    </citation>
    <scope>NUCLEOTIDE SEQUENCE</scope>
    <source>
        <tissue evidence="2">Leaves</tissue>
    </source>
</reference>
<organism evidence="2 3">
    <name type="scientific">Helianthus annuus</name>
    <name type="common">Common sunflower</name>
    <dbReference type="NCBI Taxonomy" id="4232"/>
    <lineage>
        <taxon>Eukaryota</taxon>
        <taxon>Viridiplantae</taxon>
        <taxon>Streptophyta</taxon>
        <taxon>Embryophyta</taxon>
        <taxon>Tracheophyta</taxon>
        <taxon>Spermatophyta</taxon>
        <taxon>Magnoliopsida</taxon>
        <taxon>eudicotyledons</taxon>
        <taxon>Gunneridae</taxon>
        <taxon>Pentapetalae</taxon>
        <taxon>asterids</taxon>
        <taxon>campanulids</taxon>
        <taxon>Asterales</taxon>
        <taxon>Asteraceae</taxon>
        <taxon>Asteroideae</taxon>
        <taxon>Heliantheae alliance</taxon>
        <taxon>Heliantheae</taxon>
        <taxon>Helianthus</taxon>
    </lineage>
</organism>
<protein>
    <submittedName>
        <fullName evidence="2">Uncharacterized protein</fullName>
    </submittedName>
</protein>
<comment type="caution">
    <text evidence="2">The sequence shown here is derived from an EMBL/GenBank/DDBJ whole genome shotgun (WGS) entry which is preliminary data.</text>
</comment>
<feature type="region of interest" description="Disordered" evidence="1">
    <location>
        <begin position="40"/>
        <end position="63"/>
    </location>
</feature>
<evidence type="ECO:0000256" key="1">
    <source>
        <dbReference type="SAM" id="MobiDB-lite"/>
    </source>
</evidence>
<keyword evidence="3" id="KW-1185">Reference proteome</keyword>
<gene>
    <name evidence="2" type="ORF">HanXRQr2_Chr06g0262861</name>
</gene>
<dbReference type="AlphaFoldDB" id="A0A9K3ITA7"/>
<dbReference type="EMBL" id="MNCJ02000321">
    <property type="protein sequence ID" value="KAF5802719.1"/>
    <property type="molecule type" value="Genomic_DNA"/>
</dbReference>
<reference evidence="2" key="1">
    <citation type="journal article" date="2017" name="Nature">
        <title>The sunflower genome provides insights into oil metabolism, flowering and Asterid evolution.</title>
        <authorList>
            <person name="Badouin H."/>
            <person name="Gouzy J."/>
            <person name="Grassa C.J."/>
            <person name="Murat F."/>
            <person name="Staton S.E."/>
            <person name="Cottret L."/>
            <person name="Lelandais-Briere C."/>
            <person name="Owens G.L."/>
            <person name="Carrere S."/>
            <person name="Mayjonade B."/>
            <person name="Legrand L."/>
            <person name="Gill N."/>
            <person name="Kane N.C."/>
            <person name="Bowers J.E."/>
            <person name="Hubner S."/>
            <person name="Bellec A."/>
            <person name="Berard A."/>
            <person name="Berges H."/>
            <person name="Blanchet N."/>
            <person name="Boniface M.C."/>
            <person name="Brunel D."/>
            <person name="Catrice O."/>
            <person name="Chaidir N."/>
            <person name="Claudel C."/>
            <person name="Donnadieu C."/>
            <person name="Faraut T."/>
            <person name="Fievet G."/>
            <person name="Helmstetter N."/>
            <person name="King M."/>
            <person name="Knapp S.J."/>
            <person name="Lai Z."/>
            <person name="Le Paslier M.C."/>
            <person name="Lippi Y."/>
            <person name="Lorenzon L."/>
            <person name="Mandel J.R."/>
            <person name="Marage G."/>
            <person name="Marchand G."/>
            <person name="Marquand E."/>
            <person name="Bret-Mestries E."/>
            <person name="Morien E."/>
            <person name="Nambeesan S."/>
            <person name="Nguyen T."/>
            <person name="Pegot-Espagnet P."/>
            <person name="Pouilly N."/>
            <person name="Raftis F."/>
            <person name="Sallet E."/>
            <person name="Schiex T."/>
            <person name="Thomas J."/>
            <person name="Vandecasteele C."/>
            <person name="Vares D."/>
            <person name="Vear F."/>
            <person name="Vautrin S."/>
            <person name="Crespi M."/>
            <person name="Mangin B."/>
            <person name="Burke J.M."/>
            <person name="Salse J."/>
            <person name="Munos S."/>
            <person name="Vincourt P."/>
            <person name="Rieseberg L.H."/>
            <person name="Langlade N.B."/>
        </authorList>
    </citation>
    <scope>NUCLEOTIDE SEQUENCE</scope>
    <source>
        <tissue evidence="2">Leaves</tissue>
    </source>
</reference>
<name>A0A9K3ITA7_HELAN</name>
<sequence>MESEVIDLCLPLNFPTTLILQRTRTCESADETIYVDVNSSWLPDETGNRDPDTSSYYPHRYDS</sequence>